<evidence type="ECO:0000313" key="1">
    <source>
        <dbReference type="EMBL" id="MPM61518.1"/>
    </source>
</evidence>
<accession>A0A645B8Z4</accession>
<dbReference type="AlphaFoldDB" id="A0A645B8Z4"/>
<protein>
    <submittedName>
        <fullName evidence="1">Uncharacterized protein</fullName>
    </submittedName>
</protein>
<name>A0A645B8Z4_9ZZZZ</name>
<gene>
    <name evidence="1" type="ORF">SDC9_108378</name>
</gene>
<proteinExistence type="predicted"/>
<reference evidence="1" key="1">
    <citation type="submission" date="2019-08" db="EMBL/GenBank/DDBJ databases">
        <authorList>
            <person name="Kucharzyk K."/>
            <person name="Murdoch R.W."/>
            <person name="Higgins S."/>
            <person name="Loffler F."/>
        </authorList>
    </citation>
    <scope>NUCLEOTIDE SEQUENCE</scope>
</reference>
<dbReference type="EMBL" id="VSSQ01018384">
    <property type="protein sequence ID" value="MPM61518.1"/>
    <property type="molecule type" value="Genomic_DNA"/>
</dbReference>
<comment type="caution">
    <text evidence="1">The sequence shown here is derived from an EMBL/GenBank/DDBJ whole genome shotgun (WGS) entry which is preliminary data.</text>
</comment>
<organism evidence="1">
    <name type="scientific">bioreactor metagenome</name>
    <dbReference type="NCBI Taxonomy" id="1076179"/>
    <lineage>
        <taxon>unclassified sequences</taxon>
        <taxon>metagenomes</taxon>
        <taxon>ecological metagenomes</taxon>
    </lineage>
</organism>
<sequence length="88" mass="10397">MTEDMDRIALEGQIKNIQTLIELDEEDIKNFAEDLANHNITEEAHYNYITETIGEKKVHLGILYKKLEILKDETLSYQERMLRASWID</sequence>